<dbReference type="InterPro" id="IPR051448">
    <property type="entry name" value="CdaR-like_regulators"/>
</dbReference>
<dbReference type="AlphaFoldDB" id="A0A929BC98"/>
<dbReference type="Pfam" id="PF13556">
    <property type="entry name" value="HTH_30"/>
    <property type="match status" value="1"/>
</dbReference>
<protein>
    <submittedName>
        <fullName evidence="3">PucR family transcriptional regulator ligand-binding domain-containing protein</fullName>
    </submittedName>
</protein>
<accession>A0A929BC98</accession>
<sequence>MLLADLLGDTSLGLRLLTGREALDRPVRGVYITDLPDPRRYLSGGELVLSGLVWHGGAQDSDGFAAALADAGVAGLACGTARLGKTPRDLVRACAAHGIPAFEVPLSVSFSTLADRVQRPVPRHDLVAAVAAGASPDRVLALAAERLAADCWIVSAAGWTVAGTAELTAAEHRAVRDAAAGRLPRRVSGDLAVWPVDAGPGPRASRWLVVIRGTSDAAEHEGVAGELGTVAALVRARVDEARRIAGRSAEAAMRGLLDGTSSGTDAVARLEAAGLPPGEPLRVVALRSGAAGESAALLAELAAASGLAAVTAPLGDAAAALFADDRDHLLRLEDRLRALAADAGSADEPVAAGISDITGIGGLRAALEEAVHARRLAERAPGAVRIAGAAELATHDVLLASVPAELRRSYRDRLLAELLAYDAAHGSDLTGTLRAFLESSGSWTQCAQRLHLHVNTLRYRIRRVEELTGRDLGHFPTRVDFFLALRAEAPGGPEPISERA</sequence>
<dbReference type="RefSeq" id="WP_193929567.1">
    <property type="nucleotide sequence ID" value="NZ_JADEYC010000032.1"/>
</dbReference>
<comment type="caution">
    <text evidence="3">The sequence shown here is derived from an EMBL/GenBank/DDBJ whole genome shotgun (WGS) entry which is preliminary data.</text>
</comment>
<evidence type="ECO:0000313" key="4">
    <source>
        <dbReference type="Proteomes" id="UP000598360"/>
    </source>
</evidence>
<evidence type="ECO:0000259" key="2">
    <source>
        <dbReference type="Pfam" id="PF13556"/>
    </source>
</evidence>
<dbReference type="PANTHER" id="PTHR33744">
    <property type="entry name" value="CARBOHYDRATE DIACID REGULATOR"/>
    <property type="match status" value="1"/>
</dbReference>
<keyword evidence="4" id="KW-1185">Reference proteome</keyword>
<evidence type="ECO:0000259" key="1">
    <source>
        <dbReference type="Pfam" id="PF07905"/>
    </source>
</evidence>
<dbReference type="InterPro" id="IPR025736">
    <property type="entry name" value="PucR_C-HTH_dom"/>
</dbReference>
<gene>
    <name evidence="3" type="ORF">IQ251_16870</name>
</gene>
<dbReference type="Gene3D" id="1.10.10.2840">
    <property type="entry name" value="PucR C-terminal helix-turn-helix domain"/>
    <property type="match status" value="1"/>
</dbReference>
<dbReference type="InterPro" id="IPR012914">
    <property type="entry name" value="PucR_dom"/>
</dbReference>
<organism evidence="3 4">
    <name type="scientific">Saccharopolyspora montiporae</name>
    <dbReference type="NCBI Taxonomy" id="2781240"/>
    <lineage>
        <taxon>Bacteria</taxon>
        <taxon>Bacillati</taxon>
        <taxon>Actinomycetota</taxon>
        <taxon>Actinomycetes</taxon>
        <taxon>Pseudonocardiales</taxon>
        <taxon>Pseudonocardiaceae</taxon>
        <taxon>Saccharopolyspora</taxon>
    </lineage>
</organism>
<dbReference type="EMBL" id="JADEYC010000032">
    <property type="protein sequence ID" value="MBE9376125.1"/>
    <property type="molecule type" value="Genomic_DNA"/>
</dbReference>
<name>A0A929BC98_9PSEU</name>
<proteinExistence type="predicted"/>
<dbReference type="PANTHER" id="PTHR33744:SF17">
    <property type="entry name" value="CONSERVED PROTEIN"/>
    <property type="match status" value="1"/>
</dbReference>
<reference evidence="3" key="1">
    <citation type="submission" date="2020-10" db="EMBL/GenBank/DDBJ databases">
        <title>Diversity and distribution of actinomycetes associated with coral in the coast of Hainan.</title>
        <authorList>
            <person name="Li F."/>
        </authorList>
    </citation>
    <scope>NUCLEOTIDE SEQUENCE</scope>
    <source>
        <strain evidence="3">HNM0983</strain>
    </source>
</reference>
<feature type="domain" description="PucR C-terminal helix-turn-helix" evidence="2">
    <location>
        <begin position="429"/>
        <end position="487"/>
    </location>
</feature>
<dbReference type="Proteomes" id="UP000598360">
    <property type="component" value="Unassembled WGS sequence"/>
</dbReference>
<dbReference type="InterPro" id="IPR042070">
    <property type="entry name" value="PucR_C-HTH_sf"/>
</dbReference>
<feature type="domain" description="Purine catabolism PurC-like" evidence="1">
    <location>
        <begin position="5"/>
        <end position="118"/>
    </location>
</feature>
<evidence type="ECO:0000313" key="3">
    <source>
        <dbReference type="EMBL" id="MBE9376125.1"/>
    </source>
</evidence>
<dbReference type="Pfam" id="PF07905">
    <property type="entry name" value="PucR"/>
    <property type="match status" value="1"/>
</dbReference>